<dbReference type="InterPro" id="IPR028889">
    <property type="entry name" value="USP"/>
</dbReference>
<dbReference type="SMART" id="SM00213">
    <property type="entry name" value="UBQ"/>
    <property type="match status" value="1"/>
</dbReference>
<evidence type="ECO:0000313" key="11">
    <source>
        <dbReference type="EMBL" id="VUZ42634.1"/>
    </source>
</evidence>
<feature type="compositionally biased region" description="Basic and acidic residues" evidence="8">
    <location>
        <begin position="385"/>
        <end position="394"/>
    </location>
</feature>
<dbReference type="InterPro" id="IPR029071">
    <property type="entry name" value="Ubiquitin-like_domsf"/>
</dbReference>
<evidence type="ECO:0000313" key="12">
    <source>
        <dbReference type="Proteomes" id="UP000321570"/>
    </source>
</evidence>
<dbReference type="CDD" id="cd16104">
    <property type="entry name" value="Ubl_USP14_like"/>
    <property type="match status" value="1"/>
</dbReference>
<keyword evidence="6 7" id="KW-0788">Thiol protease</keyword>
<dbReference type="PROSITE" id="PS50235">
    <property type="entry name" value="USP_3"/>
    <property type="match status" value="1"/>
</dbReference>
<dbReference type="Gene3D" id="3.90.70.10">
    <property type="entry name" value="Cysteine proteinases"/>
    <property type="match status" value="1"/>
</dbReference>
<dbReference type="PROSITE" id="PS00972">
    <property type="entry name" value="USP_1"/>
    <property type="match status" value="1"/>
</dbReference>
<dbReference type="EC" id="3.4.19.12" evidence="7"/>
<feature type="domain" description="Ubiquitin-like" evidence="9">
    <location>
        <begin position="4"/>
        <end position="72"/>
    </location>
</feature>
<feature type="domain" description="USP" evidence="10">
    <location>
        <begin position="109"/>
        <end position="496"/>
    </location>
</feature>
<evidence type="ECO:0000259" key="10">
    <source>
        <dbReference type="PROSITE" id="PS50235"/>
    </source>
</evidence>
<evidence type="ECO:0000256" key="5">
    <source>
        <dbReference type="ARBA" id="ARBA00022801"/>
    </source>
</evidence>
<accession>A0A564Y7Y4</accession>
<dbReference type="SUPFAM" id="SSF54001">
    <property type="entry name" value="Cysteine proteinases"/>
    <property type="match status" value="1"/>
</dbReference>
<dbReference type="GO" id="GO:0061136">
    <property type="term" value="P:regulation of proteasomal protein catabolic process"/>
    <property type="evidence" value="ECO:0007669"/>
    <property type="project" value="TreeGrafter"/>
</dbReference>
<dbReference type="GO" id="GO:0016579">
    <property type="term" value="P:protein deubiquitination"/>
    <property type="evidence" value="ECO:0007669"/>
    <property type="project" value="InterPro"/>
</dbReference>
<evidence type="ECO:0000256" key="2">
    <source>
        <dbReference type="ARBA" id="ARBA00008739"/>
    </source>
</evidence>
<reference evidence="11 12" key="1">
    <citation type="submission" date="2019-07" db="EMBL/GenBank/DDBJ databases">
        <authorList>
            <person name="Jastrzebski P J."/>
            <person name="Paukszto L."/>
            <person name="Jastrzebski P J."/>
        </authorList>
    </citation>
    <scope>NUCLEOTIDE SEQUENCE [LARGE SCALE GENOMIC DNA]</scope>
    <source>
        <strain evidence="11 12">WMS-il1</strain>
    </source>
</reference>
<dbReference type="SUPFAM" id="SSF54236">
    <property type="entry name" value="Ubiquitin-like"/>
    <property type="match status" value="1"/>
</dbReference>
<dbReference type="PANTHER" id="PTHR43982:SF1">
    <property type="entry name" value="UBIQUITIN CARBOXYL-TERMINAL HYDROLASE 14"/>
    <property type="match status" value="1"/>
</dbReference>
<keyword evidence="4 7" id="KW-0833">Ubl conjugation pathway</keyword>
<dbReference type="InterPro" id="IPR038765">
    <property type="entry name" value="Papain-like_cys_pep_sf"/>
</dbReference>
<evidence type="ECO:0000256" key="8">
    <source>
        <dbReference type="SAM" id="MobiDB-lite"/>
    </source>
</evidence>
<evidence type="ECO:0000256" key="3">
    <source>
        <dbReference type="ARBA" id="ARBA00022670"/>
    </source>
</evidence>
<comment type="similarity">
    <text evidence="2">Belongs to the peptidase C19 family. USP14/UBP6 subfamily.</text>
</comment>
<dbReference type="Proteomes" id="UP000321570">
    <property type="component" value="Unassembled WGS sequence"/>
</dbReference>
<dbReference type="InterPro" id="IPR044635">
    <property type="entry name" value="UBP14-like"/>
</dbReference>
<dbReference type="InterPro" id="IPR001394">
    <property type="entry name" value="Peptidase_C19_UCH"/>
</dbReference>
<dbReference type="InterPro" id="IPR000626">
    <property type="entry name" value="Ubiquitin-like_dom"/>
</dbReference>
<keyword evidence="5 7" id="KW-0378">Hydrolase</keyword>
<keyword evidence="12" id="KW-1185">Reference proteome</keyword>
<keyword evidence="3 7" id="KW-0645">Protease</keyword>
<evidence type="ECO:0000256" key="6">
    <source>
        <dbReference type="ARBA" id="ARBA00022807"/>
    </source>
</evidence>
<dbReference type="GO" id="GO:0070628">
    <property type="term" value="F:proteasome binding"/>
    <property type="evidence" value="ECO:0007669"/>
    <property type="project" value="TreeGrafter"/>
</dbReference>
<dbReference type="Pfam" id="PF00443">
    <property type="entry name" value="UCH"/>
    <property type="match status" value="1"/>
</dbReference>
<feature type="region of interest" description="Disordered" evidence="8">
    <location>
        <begin position="385"/>
        <end position="415"/>
    </location>
</feature>
<comment type="catalytic activity">
    <reaction evidence="1 7">
        <text>Thiol-dependent hydrolysis of ester, thioester, amide, peptide and isopeptide bonds formed by the C-terminal Gly of ubiquitin (a 76-residue protein attached to proteins as an intracellular targeting signal).</text>
        <dbReference type="EC" id="3.4.19.12"/>
    </reaction>
</comment>
<evidence type="ECO:0000256" key="7">
    <source>
        <dbReference type="RuleBase" id="RU366025"/>
    </source>
</evidence>
<dbReference type="PANTHER" id="PTHR43982">
    <property type="entry name" value="UBIQUITIN CARBOXYL-TERMINAL HYDROLASE"/>
    <property type="match status" value="1"/>
</dbReference>
<name>A0A564Y7Y4_HYMDI</name>
<proteinExistence type="inferred from homology"/>
<dbReference type="InterPro" id="IPR018200">
    <property type="entry name" value="USP_CS"/>
</dbReference>
<dbReference type="Gene3D" id="3.10.20.90">
    <property type="entry name" value="Phosphatidylinositol 3-kinase Catalytic Subunit, Chain A, domain 1"/>
    <property type="match status" value="1"/>
</dbReference>
<dbReference type="GO" id="GO:0004843">
    <property type="term" value="F:cysteine-type deubiquitinase activity"/>
    <property type="evidence" value="ECO:0007669"/>
    <property type="project" value="UniProtKB-UniRule"/>
</dbReference>
<dbReference type="PROSITE" id="PS50053">
    <property type="entry name" value="UBIQUITIN_2"/>
    <property type="match status" value="1"/>
</dbReference>
<dbReference type="PROSITE" id="PS00973">
    <property type="entry name" value="USP_2"/>
    <property type="match status" value="1"/>
</dbReference>
<protein>
    <recommendedName>
        <fullName evidence="7">Ubiquitin carboxyl-terminal hydrolase</fullName>
        <ecNumber evidence="7">3.4.19.12</ecNumber>
    </recommendedName>
</protein>
<organism evidence="11 12">
    <name type="scientific">Hymenolepis diminuta</name>
    <name type="common">Rat tapeworm</name>
    <dbReference type="NCBI Taxonomy" id="6216"/>
    <lineage>
        <taxon>Eukaryota</taxon>
        <taxon>Metazoa</taxon>
        <taxon>Spiralia</taxon>
        <taxon>Lophotrochozoa</taxon>
        <taxon>Platyhelminthes</taxon>
        <taxon>Cestoda</taxon>
        <taxon>Eucestoda</taxon>
        <taxon>Cyclophyllidea</taxon>
        <taxon>Hymenolepididae</taxon>
        <taxon>Hymenolepis</taxon>
    </lineage>
</organism>
<dbReference type="EMBL" id="CABIJS010000089">
    <property type="protein sequence ID" value="VUZ42634.1"/>
    <property type="molecule type" value="Genomic_DNA"/>
</dbReference>
<dbReference type="GO" id="GO:0043161">
    <property type="term" value="P:proteasome-mediated ubiquitin-dependent protein catabolic process"/>
    <property type="evidence" value="ECO:0007669"/>
    <property type="project" value="InterPro"/>
</dbReference>
<sequence>MPVYKVFVKWRAEKYDNIEVNTDVSPGEFKKILKDLTGVPEERQKVFISGALLGDESFEGIKIKNGSQVMVMGTKEELPKSIISNVVPEVDKSSPPSPVEVEPVLQLPLGLVNFGNTCYMNSAVQLLYAVPEFRAFVQRAPVSSLNVLSQEVRGVFTAIRLIFTGLSNAKDAILPVTLVEAFGKAYPQFGIQTNLLGAMVESRQQIFEQQDANECFLEFIRLLQQIKSDATVFKAHPVPSPKSFGEDSGWNPIDRFLAGKFANTLTNEEDESEPPQHTTETFLQLPCYISQEVKFLHIGLKNNLESKLQKTSQSSGREMSYKKVSRYARLPGYLCIQIMRFYYKEKTKSNTKIMKDIKFQMSLDLYDDCTDDLKTKMNSYRAKMEKMEDKEKNATKKHGKFANKRPPNPDDNPDMYEPYWLPDDLGSNNTGKYQLLAVLTHKGRGNSGHYVTWVRRSGGWFLLDDSNASQVTEDEILRLSGGGEYHSAYILLYGPARIRTSVPEAEEEMEVDPVK</sequence>
<evidence type="ECO:0000256" key="1">
    <source>
        <dbReference type="ARBA" id="ARBA00000707"/>
    </source>
</evidence>
<dbReference type="AlphaFoldDB" id="A0A564Y7Y4"/>
<evidence type="ECO:0000259" key="9">
    <source>
        <dbReference type="PROSITE" id="PS50053"/>
    </source>
</evidence>
<gene>
    <name evidence="11" type="ORF">WMSIL1_LOCUS3076</name>
</gene>
<evidence type="ECO:0000256" key="4">
    <source>
        <dbReference type="ARBA" id="ARBA00022786"/>
    </source>
</evidence>